<name>A0ABW0TT35_9BACL</name>
<dbReference type="HAMAP" id="MF_00745">
    <property type="entry name" value="SprT_like"/>
    <property type="match status" value="1"/>
</dbReference>
<dbReference type="Pfam" id="PF10263">
    <property type="entry name" value="SprT-like"/>
    <property type="match status" value="1"/>
</dbReference>
<keyword evidence="1 4" id="KW-0963">Cytoplasm</keyword>
<comment type="caution">
    <text evidence="6">The sequence shown here is derived from an EMBL/GenBank/DDBJ whole genome shotgun (WGS) entry which is preliminary data.</text>
</comment>
<feature type="binding site" evidence="4">
    <location>
        <position position="67"/>
    </location>
    <ligand>
        <name>Zn(2+)</name>
        <dbReference type="ChEBI" id="CHEBI:29105"/>
    </ligand>
</feature>
<dbReference type="SMART" id="SM00731">
    <property type="entry name" value="SprT"/>
    <property type="match status" value="1"/>
</dbReference>
<comment type="subcellular location">
    <subcellularLocation>
        <location evidence="4">Cytoplasm</location>
    </subcellularLocation>
</comment>
<dbReference type="InterPro" id="IPR006640">
    <property type="entry name" value="SprT-like_domain"/>
</dbReference>
<comment type="cofactor">
    <cofactor evidence="4">
        <name>Zn(2+)</name>
        <dbReference type="ChEBI" id="CHEBI:29105"/>
    </cofactor>
    <text evidence="4">Binds 1 zinc ion.</text>
</comment>
<evidence type="ECO:0000256" key="2">
    <source>
        <dbReference type="ARBA" id="ARBA00022723"/>
    </source>
</evidence>
<feature type="domain" description="SprT-like" evidence="5">
    <location>
        <begin position="4"/>
        <end position="149"/>
    </location>
</feature>
<feature type="binding site" evidence="4">
    <location>
        <position position="71"/>
    </location>
    <ligand>
        <name>Zn(2+)</name>
        <dbReference type="ChEBI" id="CHEBI:29105"/>
    </ligand>
</feature>
<evidence type="ECO:0000259" key="5">
    <source>
        <dbReference type="SMART" id="SM00731"/>
    </source>
</evidence>
<evidence type="ECO:0000313" key="7">
    <source>
        <dbReference type="Proteomes" id="UP001596071"/>
    </source>
</evidence>
<reference evidence="7" key="1">
    <citation type="journal article" date="2019" name="Int. J. Syst. Evol. Microbiol.">
        <title>The Global Catalogue of Microorganisms (GCM) 10K type strain sequencing project: providing services to taxonomists for standard genome sequencing and annotation.</title>
        <authorList>
            <consortium name="The Broad Institute Genomics Platform"/>
            <consortium name="The Broad Institute Genome Sequencing Center for Infectious Disease"/>
            <person name="Wu L."/>
            <person name="Ma J."/>
        </authorList>
    </citation>
    <scope>NUCLEOTIDE SEQUENCE [LARGE SCALE GENOMIC DNA]</scope>
    <source>
        <strain evidence="7">KACC 11299</strain>
    </source>
</reference>
<gene>
    <name evidence="6" type="ORF">ACFPTP_02685</name>
</gene>
<organism evidence="6 7">
    <name type="scientific">Sporosarcina koreensis</name>
    <dbReference type="NCBI Taxonomy" id="334735"/>
    <lineage>
        <taxon>Bacteria</taxon>
        <taxon>Bacillati</taxon>
        <taxon>Bacillota</taxon>
        <taxon>Bacilli</taxon>
        <taxon>Bacillales</taxon>
        <taxon>Caryophanaceae</taxon>
        <taxon>Sporosarcina</taxon>
    </lineage>
</organism>
<protein>
    <recommendedName>
        <fullName evidence="4">Protein SprT-like</fullName>
    </recommendedName>
</protein>
<dbReference type="EMBL" id="JBHSNP010000002">
    <property type="protein sequence ID" value="MFC5602174.1"/>
    <property type="molecule type" value="Genomic_DNA"/>
</dbReference>
<proteinExistence type="inferred from homology"/>
<accession>A0ABW0TT35</accession>
<comment type="similarity">
    <text evidence="4">Belongs to the SprT family.</text>
</comment>
<dbReference type="Proteomes" id="UP001596071">
    <property type="component" value="Unassembled WGS sequence"/>
</dbReference>
<evidence type="ECO:0000313" key="6">
    <source>
        <dbReference type="EMBL" id="MFC5602174.1"/>
    </source>
</evidence>
<dbReference type="InterPro" id="IPR023524">
    <property type="entry name" value="Uncharacterised_SprT-like"/>
</dbReference>
<evidence type="ECO:0000256" key="3">
    <source>
        <dbReference type="ARBA" id="ARBA00022833"/>
    </source>
</evidence>
<evidence type="ECO:0000256" key="1">
    <source>
        <dbReference type="ARBA" id="ARBA00022490"/>
    </source>
</evidence>
<feature type="active site" evidence="4">
    <location>
        <position position="68"/>
    </location>
</feature>
<dbReference type="RefSeq" id="WP_381441939.1">
    <property type="nucleotide sequence ID" value="NZ_JBHSNP010000002.1"/>
</dbReference>
<keyword evidence="7" id="KW-1185">Reference proteome</keyword>
<keyword evidence="3 4" id="KW-0862">Zinc</keyword>
<dbReference type="NCBIfam" id="NF003339">
    <property type="entry name" value="PRK04351.1"/>
    <property type="match status" value="1"/>
</dbReference>
<evidence type="ECO:0000256" key="4">
    <source>
        <dbReference type="HAMAP-Rule" id="MF_00745"/>
    </source>
</evidence>
<keyword evidence="2 4" id="KW-0479">Metal-binding</keyword>
<sequence length="151" mass="17843">MEQRELQQLVQQLSIEGFGKPFRHEARFNARLRTTGGRYKLLDGSIEINPTVLELYDLDELIGIIKHELCHYHLHQEGKGYRHGDADFKKLLRETGSPRYCKPLGKENNRAVKIHLYRCKSCRLEYRRKRRMDVRKYRCGKCAGEIALIQK</sequence>